<dbReference type="Proteomes" id="UP000011182">
    <property type="component" value="Unassembled WGS sequence"/>
</dbReference>
<comment type="caution">
    <text evidence="9">The sequence shown here is derived from an EMBL/GenBank/DDBJ whole genome shotgun (WGS) entry which is preliminary data.</text>
</comment>
<dbReference type="CDD" id="cd00609">
    <property type="entry name" value="AAT_like"/>
    <property type="match status" value="1"/>
</dbReference>
<evidence type="ECO:0000256" key="7">
    <source>
        <dbReference type="ARBA" id="ARBA00023163"/>
    </source>
</evidence>
<dbReference type="SUPFAM" id="SSF46785">
    <property type="entry name" value="Winged helix' DNA-binding domain"/>
    <property type="match status" value="1"/>
</dbReference>
<dbReference type="Pfam" id="PF00155">
    <property type="entry name" value="Aminotran_1_2"/>
    <property type="match status" value="1"/>
</dbReference>
<proteinExistence type="inferred from homology"/>
<evidence type="ECO:0000256" key="3">
    <source>
        <dbReference type="ARBA" id="ARBA00022576"/>
    </source>
</evidence>
<dbReference type="AlphaFoldDB" id="A0A9W5LGN7"/>
<gene>
    <name evidence="9" type="ORF">BSI_33350</name>
</gene>
<dbReference type="Gene3D" id="3.40.640.10">
    <property type="entry name" value="Type I PLP-dependent aspartate aminotransferase-like (Major domain)"/>
    <property type="match status" value="1"/>
</dbReference>
<keyword evidence="7" id="KW-0804">Transcription</keyword>
<dbReference type="SUPFAM" id="SSF53383">
    <property type="entry name" value="PLP-dependent transferases"/>
    <property type="match status" value="1"/>
</dbReference>
<evidence type="ECO:0000313" key="10">
    <source>
        <dbReference type="Proteomes" id="UP000011182"/>
    </source>
</evidence>
<sequence>MSEVKAVKNMIFAFHHEGPKYKQVYEQFKSLIEQGHIRANEQLPSIRELAHSLQVSRNTTLMAYDQLIAEGYIRGERRKGYFANEIEPLLFQGKETSSQNKQTDTAPQILIDFRPGAVDQTHFPLKIWRRQSNQMLASEKSYLYGEAFGEKCLREQIAAYLLESRGVKADANSIMIGSSTQQMLIYLGQVLKDDFSGIIVEDPGYVGAREAFQLQGFTLETLPVYETGADFSALHQMNERLIYVTPSHHSPYGVSMSIQERQALIHWAAKKDGYILEDDYDSEFRYTQQPFPALASIHSQRVIYLGNFSKSFLPGIRLCYMVLPEPILQRYQHRFHQFESTASLLSQLTMAEFMKEGEWTRHIKRMRVVYKRKMQHLAASVKHQFGHHVSVIGEQSGLYILVKVHENCSEESLIQRALEYGVKVYPTALYFVNNASDHPLIKLGFGHLGFDDITHGVQLLKQAWGTA</sequence>
<dbReference type="InterPro" id="IPR036388">
    <property type="entry name" value="WH-like_DNA-bd_sf"/>
</dbReference>
<dbReference type="CDD" id="cd07377">
    <property type="entry name" value="WHTH_GntR"/>
    <property type="match status" value="1"/>
</dbReference>
<keyword evidence="3" id="KW-0808">Transferase</keyword>
<name>A0A9W5LGN7_9BACI</name>
<evidence type="ECO:0000256" key="1">
    <source>
        <dbReference type="ARBA" id="ARBA00001933"/>
    </source>
</evidence>
<keyword evidence="10" id="KW-1185">Reference proteome</keyword>
<dbReference type="InterPro" id="IPR036390">
    <property type="entry name" value="WH_DNA-bd_sf"/>
</dbReference>
<evidence type="ECO:0000256" key="2">
    <source>
        <dbReference type="ARBA" id="ARBA00005384"/>
    </source>
</evidence>
<evidence type="ECO:0000256" key="4">
    <source>
        <dbReference type="ARBA" id="ARBA00022898"/>
    </source>
</evidence>
<reference evidence="9 10" key="1">
    <citation type="journal article" date="2014" name="Syst. Appl. Microbiol.">
        <title>Genomic insights into the taxonomic status of the three subspecies of Bacillus subtilis.</title>
        <authorList>
            <person name="Yi H."/>
            <person name="Chun J."/>
            <person name="Cha C.J."/>
        </authorList>
    </citation>
    <scope>NUCLEOTIDE SEQUENCE [LARGE SCALE GENOMIC DNA]</scope>
    <source>
        <strain evidence="9 10">KCTC 13429</strain>
    </source>
</reference>
<dbReference type="GO" id="GO:0003677">
    <property type="term" value="F:DNA binding"/>
    <property type="evidence" value="ECO:0007669"/>
    <property type="project" value="UniProtKB-KW"/>
</dbReference>
<dbReference type="InterPro" id="IPR000524">
    <property type="entry name" value="Tscrpt_reg_HTH_GntR"/>
</dbReference>
<dbReference type="GO" id="GO:0003700">
    <property type="term" value="F:DNA-binding transcription factor activity"/>
    <property type="evidence" value="ECO:0007669"/>
    <property type="project" value="InterPro"/>
</dbReference>
<dbReference type="PANTHER" id="PTHR46577">
    <property type="entry name" value="HTH-TYPE TRANSCRIPTIONAL REGULATORY PROTEIN GABR"/>
    <property type="match status" value="1"/>
</dbReference>
<dbReference type="PRINTS" id="PR00035">
    <property type="entry name" value="HTHGNTR"/>
</dbReference>
<comment type="cofactor">
    <cofactor evidence="1">
        <name>pyridoxal 5'-phosphate</name>
        <dbReference type="ChEBI" id="CHEBI:597326"/>
    </cofactor>
</comment>
<comment type="similarity">
    <text evidence="2">In the C-terminal section; belongs to the class-I pyridoxal-phosphate-dependent aminotransferase family.</text>
</comment>
<dbReference type="PANTHER" id="PTHR46577:SF1">
    <property type="entry name" value="HTH-TYPE TRANSCRIPTIONAL REGULATORY PROTEIN GABR"/>
    <property type="match status" value="1"/>
</dbReference>
<dbReference type="InterPro" id="IPR004839">
    <property type="entry name" value="Aminotransferase_I/II_large"/>
</dbReference>
<dbReference type="PROSITE" id="PS50949">
    <property type="entry name" value="HTH_GNTR"/>
    <property type="match status" value="1"/>
</dbReference>
<dbReference type="Pfam" id="PF00392">
    <property type="entry name" value="GntR"/>
    <property type="match status" value="1"/>
</dbReference>
<evidence type="ECO:0000259" key="8">
    <source>
        <dbReference type="PROSITE" id="PS50949"/>
    </source>
</evidence>
<protein>
    <submittedName>
        <fullName evidence="9">GntR family transcriptional regulator</fullName>
    </submittedName>
</protein>
<organism evidence="9 10">
    <name type="scientific">Bacillus inaquosorum KCTC 13429</name>
    <dbReference type="NCBI Taxonomy" id="1236548"/>
    <lineage>
        <taxon>Bacteria</taxon>
        <taxon>Bacillati</taxon>
        <taxon>Bacillota</taxon>
        <taxon>Bacilli</taxon>
        <taxon>Bacillales</taxon>
        <taxon>Bacillaceae</taxon>
        <taxon>Bacillus</taxon>
    </lineage>
</organism>
<keyword evidence="3" id="KW-0032">Aminotransferase</keyword>
<feature type="domain" description="HTH gntR-type" evidence="8">
    <location>
        <begin position="18"/>
        <end position="86"/>
    </location>
</feature>
<dbReference type="GO" id="GO:0008483">
    <property type="term" value="F:transaminase activity"/>
    <property type="evidence" value="ECO:0007669"/>
    <property type="project" value="UniProtKB-KW"/>
</dbReference>
<keyword evidence="6" id="KW-0238">DNA-binding</keyword>
<dbReference type="EMBL" id="AMXN01000006">
    <property type="protein sequence ID" value="ELS60337.1"/>
    <property type="molecule type" value="Genomic_DNA"/>
</dbReference>
<dbReference type="Gene3D" id="1.10.10.10">
    <property type="entry name" value="Winged helix-like DNA-binding domain superfamily/Winged helix DNA-binding domain"/>
    <property type="match status" value="1"/>
</dbReference>
<dbReference type="InterPro" id="IPR015424">
    <property type="entry name" value="PyrdxlP-dep_Trfase"/>
</dbReference>
<evidence type="ECO:0000313" key="9">
    <source>
        <dbReference type="EMBL" id="ELS60337.1"/>
    </source>
</evidence>
<evidence type="ECO:0000256" key="6">
    <source>
        <dbReference type="ARBA" id="ARBA00023125"/>
    </source>
</evidence>
<keyword evidence="5" id="KW-0805">Transcription regulation</keyword>
<keyword evidence="4" id="KW-0663">Pyridoxal phosphate</keyword>
<dbReference type="InterPro" id="IPR015421">
    <property type="entry name" value="PyrdxlP-dep_Trfase_major"/>
</dbReference>
<accession>A0A9W5LGN7</accession>
<dbReference type="GO" id="GO:0030170">
    <property type="term" value="F:pyridoxal phosphate binding"/>
    <property type="evidence" value="ECO:0007669"/>
    <property type="project" value="InterPro"/>
</dbReference>
<dbReference type="SMART" id="SM00345">
    <property type="entry name" value="HTH_GNTR"/>
    <property type="match status" value="1"/>
</dbReference>
<dbReference type="InterPro" id="IPR051446">
    <property type="entry name" value="HTH_trans_reg/aminotransferase"/>
</dbReference>
<evidence type="ECO:0000256" key="5">
    <source>
        <dbReference type="ARBA" id="ARBA00023015"/>
    </source>
</evidence>